<evidence type="ECO:0008006" key="5">
    <source>
        <dbReference type="Google" id="ProtNLM"/>
    </source>
</evidence>
<dbReference type="RefSeq" id="WP_101964223.1">
    <property type="nucleotide sequence ID" value="NZ_PKJS01000006.1"/>
</dbReference>
<dbReference type="Proteomes" id="UP000234914">
    <property type="component" value="Unassembled WGS sequence"/>
</dbReference>
<dbReference type="InterPro" id="IPR012338">
    <property type="entry name" value="Beta-lactam/transpept-like"/>
</dbReference>
<dbReference type="GO" id="GO:0004185">
    <property type="term" value="F:serine-type carboxypeptidase activity"/>
    <property type="evidence" value="ECO:0007669"/>
    <property type="project" value="InterPro"/>
</dbReference>
<sequence>MKNSRQSVGLQTRATQLLSLKTGLLLSMACLSLVGHTSDTTQVQPPIPTDPVTKQSHAVMGQRDPVSKLPETIQAKLAQANIPTDSMSMVVQPLTDNPQNAASTAPQTPLFSYNADVPRTPASTQKLIPTYVALDSLGKDFVWQTKLYQHGFVWKGTLYGDVIVQGSGDPKLENERLYQLLAMIKAQGIKQVEGNLIIDNRQFEGVDFDVNAFDGKGLRPYNAQPNALLTNFGTVEVDLVPIAKPNAIAAIKPAKASASGSSATTSNTSDLYNEAANLEQIQSKPSINPKDVAAYQVILKPALANFTMPTTLQASQTPCNSNQDDWIGTLTSTGLSFHQTASAFCGEQKRYLTFPDGDVLVKQQIIADWQKILPNFTGNIEFANPGVPYMQQAKAIPQVLPWYIRLYLKYFGKPLTPKLVGYVASNPLHEQIKDINQHSNNVMTEQIALSLPLYADKQRISTYPKTFAYIHQWWQQKLPQAQPPVMTRASGLCRDCRVAPNSMLALLTLAYHSPNFTVYRDSLGVAGESGTIKALKLRQPNNPAIGHAWIKTGTLDNVTSMAGYVQGKSGKWYAVVGMINADNVKNNSNAKAVLDEMLAWTALQ</sequence>
<proteinExistence type="inferred from homology"/>
<accession>A0A2I1RIF8</accession>
<comment type="caution">
    <text evidence="3">The sequence shown here is derived from an EMBL/GenBank/DDBJ whole genome shotgun (WGS) entry which is preliminary data.</text>
</comment>
<comment type="similarity">
    <text evidence="1">Belongs to the peptidase S13 family.</text>
</comment>
<evidence type="ECO:0000256" key="1">
    <source>
        <dbReference type="ARBA" id="ARBA00006096"/>
    </source>
</evidence>
<dbReference type="AlphaFoldDB" id="A0A2I1RIF8"/>
<dbReference type="Pfam" id="PF02113">
    <property type="entry name" value="Peptidase_S13"/>
    <property type="match status" value="2"/>
</dbReference>
<dbReference type="PANTHER" id="PTHR30023:SF0">
    <property type="entry name" value="PENICILLIN-SENSITIVE CARBOXYPEPTIDASE A"/>
    <property type="match status" value="1"/>
</dbReference>
<dbReference type="GO" id="GO:0000270">
    <property type="term" value="P:peptidoglycan metabolic process"/>
    <property type="evidence" value="ECO:0007669"/>
    <property type="project" value="TreeGrafter"/>
</dbReference>
<dbReference type="GO" id="GO:0006508">
    <property type="term" value="P:proteolysis"/>
    <property type="evidence" value="ECO:0007669"/>
    <property type="project" value="InterPro"/>
</dbReference>
<organism evidence="3 4">
    <name type="scientific">Faucicola osloensis</name>
    <name type="common">Moraxella osloensis</name>
    <dbReference type="NCBI Taxonomy" id="34062"/>
    <lineage>
        <taxon>Bacteria</taxon>
        <taxon>Pseudomonadati</taxon>
        <taxon>Pseudomonadota</taxon>
        <taxon>Gammaproteobacteria</taxon>
        <taxon>Moraxellales</taxon>
        <taxon>Moraxellaceae</taxon>
        <taxon>Faucicola</taxon>
    </lineage>
</organism>
<evidence type="ECO:0000313" key="3">
    <source>
        <dbReference type="EMBL" id="PKZ68896.1"/>
    </source>
</evidence>
<evidence type="ECO:0000313" key="4">
    <source>
        <dbReference type="Proteomes" id="UP000234914"/>
    </source>
</evidence>
<gene>
    <name evidence="3" type="ORF">CYJ96_05350</name>
</gene>
<evidence type="ECO:0000256" key="2">
    <source>
        <dbReference type="ARBA" id="ARBA00022801"/>
    </source>
</evidence>
<dbReference type="SUPFAM" id="SSF56601">
    <property type="entry name" value="beta-lactamase/transpeptidase-like"/>
    <property type="match status" value="1"/>
</dbReference>
<name>A0A2I1RIF8_FAUOS</name>
<protein>
    <recommendedName>
        <fullName evidence="5">D-alanyl-D-alanine carboxypeptidase/D-alanyl-D-alanine-endopeptidase</fullName>
    </recommendedName>
</protein>
<dbReference type="Gene3D" id="3.50.80.20">
    <property type="entry name" value="D-Ala-D-Ala carboxypeptidase C, peptidase S13"/>
    <property type="match status" value="1"/>
</dbReference>
<dbReference type="InterPro" id="IPR000667">
    <property type="entry name" value="Peptidase_S13"/>
</dbReference>
<dbReference type="PANTHER" id="PTHR30023">
    <property type="entry name" value="D-ALANYL-D-ALANINE CARBOXYPEPTIDASE"/>
    <property type="match status" value="1"/>
</dbReference>
<keyword evidence="2" id="KW-0378">Hydrolase</keyword>
<dbReference type="Gene3D" id="3.40.710.10">
    <property type="entry name" value="DD-peptidase/beta-lactamase superfamily"/>
    <property type="match status" value="1"/>
</dbReference>
<reference evidence="3 4" key="1">
    <citation type="submission" date="2017-12" db="EMBL/GenBank/DDBJ databases">
        <title>Phylogenetic diversity of female urinary microbiome.</title>
        <authorList>
            <person name="Thomas-White K."/>
            <person name="Wolfe A.J."/>
        </authorList>
    </citation>
    <scope>NUCLEOTIDE SEQUENCE [LARGE SCALE GENOMIC DNA]</scope>
    <source>
        <strain evidence="3 4">UMB0416</strain>
    </source>
</reference>
<dbReference type="EMBL" id="PKJS01000006">
    <property type="protein sequence ID" value="PKZ68896.1"/>
    <property type="molecule type" value="Genomic_DNA"/>
</dbReference>